<organism evidence="1 2">
    <name type="scientific">Engystomops pustulosus</name>
    <name type="common">Tungara frog</name>
    <name type="synonym">Physalaemus pustulosus</name>
    <dbReference type="NCBI Taxonomy" id="76066"/>
    <lineage>
        <taxon>Eukaryota</taxon>
        <taxon>Metazoa</taxon>
        <taxon>Chordata</taxon>
        <taxon>Craniata</taxon>
        <taxon>Vertebrata</taxon>
        <taxon>Euteleostomi</taxon>
        <taxon>Amphibia</taxon>
        <taxon>Batrachia</taxon>
        <taxon>Anura</taxon>
        <taxon>Neobatrachia</taxon>
        <taxon>Hyloidea</taxon>
        <taxon>Leptodactylidae</taxon>
        <taxon>Leiuperinae</taxon>
        <taxon>Engystomops</taxon>
    </lineage>
</organism>
<protein>
    <submittedName>
        <fullName evidence="1">Uncharacterized protein</fullName>
    </submittedName>
</protein>
<comment type="caution">
    <text evidence="1">The sequence shown here is derived from an EMBL/GenBank/DDBJ whole genome shotgun (WGS) entry which is preliminary data.</text>
</comment>
<dbReference type="Proteomes" id="UP000824782">
    <property type="component" value="Unassembled WGS sequence"/>
</dbReference>
<sequence>MCFTYFCFEASPGKVGAGGIFQDDCVFFFFSYFYTKPSNFYLRGIRYSNIMSKYFVQMLTLSQNRMLVLENIHTILLLCSYLPSRSYNKPGC</sequence>
<evidence type="ECO:0000313" key="1">
    <source>
        <dbReference type="EMBL" id="KAG8589933.1"/>
    </source>
</evidence>
<gene>
    <name evidence="1" type="ORF">GDO81_006569</name>
</gene>
<proteinExistence type="predicted"/>
<name>A0AAV7CXR7_ENGPU</name>
<evidence type="ECO:0000313" key="2">
    <source>
        <dbReference type="Proteomes" id="UP000824782"/>
    </source>
</evidence>
<accession>A0AAV7CXR7</accession>
<reference evidence="1" key="1">
    <citation type="thesis" date="2020" institute="ProQuest LLC" country="789 East Eisenhower Parkway, Ann Arbor, MI, USA">
        <title>Comparative Genomics and Chromosome Evolution.</title>
        <authorList>
            <person name="Mudd A.B."/>
        </authorList>
    </citation>
    <scope>NUCLEOTIDE SEQUENCE</scope>
    <source>
        <strain evidence="1">237g6f4</strain>
        <tissue evidence="1">Blood</tissue>
    </source>
</reference>
<dbReference type="EMBL" id="WNYA01000002">
    <property type="protein sequence ID" value="KAG8589933.1"/>
    <property type="molecule type" value="Genomic_DNA"/>
</dbReference>
<dbReference type="AlphaFoldDB" id="A0AAV7CXR7"/>
<keyword evidence="2" id="KW-1185">Reference proteome</keyword>